<dbReference type="Pfam" id="PF08843">
    <property type="entry name" value="AbiEii"/>
    <property type="match status" value="1"/>
</dbReference>
<gene>
    <name evidence="1" type="ORF">IPN02_02540</name>
</gene>
<proteinExistence type="predicted"/>
<dbReference type="Proteomes" id="UP000727993">
    <property type="component" value="Unassembled WGS sequence"/>
</dbReference>
<evidence type="ECO:0000313" key="2">
    <source>
        <dbReference type="Proteomes" id="UP000727993"/>
    </source>
</evidence>
<organism evidence="1 2">
    <name type="scientific">Candidatus Neomicrothrix subdominans</name>
    <dbReference type="NCBI Taxonomy" id="2954438"/>
    <lineage>
        <taxon>Bacteria</taxon>
        <taxon>Bacillati</taxon>
        <taxon>Actinomycetota</taxon>
        <taxon>Acidimicrobiia</taxon>
        <taxon>Acidimicrobiales</taxon>
        <taxon>Microthrixaceae</taxon>
        <taxon>Candidatus Neomicrothrix</taxon>
    </lineage>
</organism>
<protein>
    <submittedName>
        <fullName evidence="1">Nucleotidyl transferase AbiEii/AbiGii toxin family protein</fullName>
    </submittedName>
</protein>
<dbReference type="GO" id="GO:0016740">
    <property type="term" value="F:transferase activity"/>
    <property type="evidence" value="ECO:0007669"/>
    <property type="project" value="UniProtKB-KW"/>
</dbReference>
<name>A0A936N8U4_9ACTN</name>
<keyword evidence="1" id="KW-0808">Transferase</keyword>
<comment type="caution">
    <text evidence="1">The sequence shown here is derived from an EMBL/GenBank/DDBJ whole genome shotgun (WGS) entry which is preliminary data.</text>
</comment>
<dbReference type="InterPro" id="IPR014942">
    <property type="entry name" value="AbiEii"/>
</dbReference>
<accession>A0A936N8U4</accession>
<evidence type="ECO:0000313" key="1">
    <source>
        <dbReference type="EMBL" id="MBK9295757.1"/>
    </source>
</evidence>
<dbReference type="EMBL" id="JADJZA010000001">
    <property type="protein sequence ID" value="MBK9295757.1"/>
    <property type="molecule type" value="Genomic_DNA"/>
</dbReference>
<reference evidence="1 2" key="1">
    <citation type="submission" date="2020-10" db="EMBL/GenBank/DDBJ databases">
        <title>Connecting structure to function with the recovery of over 1000 high-quality activated sludge metagenome-assembled genomes encoding full-length rRNA genes using long-read sequencing.</title>
        <authorList>
            <person name="Singleton C.M."/>
            <person name="Petriglieri F."/>
            <person name="Kristensen J.M."/>
            <person name="Kirkegaard R.H."/>
            <person name="Michaelsen T.Y."/>
            <person name="Andersen M.H."/>
            <person name="Karst S.M."/>
            <person name="Dueholm M.S."/>
            <person name="Nielsen P.H."/>
            <person name="Albertsen M."/>
        </authorList>
    </citation>
    <scope>NUCLEOTIDE SEQUENCE [LARGE SCALE GENOMIC DNA]</scope>
    <source>
        <strain evidence="1">Lyne_18-Q3-R50-59_MAXAC.006</strain>
    </source>
</reference>
<dbReference type="AlphaFoldDB" id="A0A936N8U4"/>
<sequence length="132" mass="14920">MTLEEQIAEKLARYRRTSLARDLYDLAWCAGRTFDEPLVRRIWVLKCFFDIVDDGLGDKPVAAADVLDAREESSFTAEQIGYLTKPVDVVGWVRSIRRRFGFLGNMDAEEAGWASANPGDRWHALQAVEVLG</sequence>